<dbReference type="InterPro" id="IPR003740">
    <property type="entry name" value="YitT"/>
</dbReference>
<evidence type="ECO:0000256" key="2">
    <source>
        <dbReference type="ARBA" id="ARBA00022475"/>
    </source>
</evidence>
<evidence type="ECO:0000256" key="4">
    <source>
        <dbReference type="ARBA" id="ARBA00022989"/>
    </source>
</evidence>
<keyword evidence="4 6" id="KW-1133">Transmembrane helix</keyword>
<dbReference type="AlphaFoldDB" id="A0A1I0YRD9"/>
<organism evidence="7 8">
    <name type="scientific">Poseidonocella pacifica</name>
    <dbReference type="NCBI Taxonomy" id="871651"/>
    <lineage>
        <taxon>Bacteria</taxon>
        <taxon>Pseudomonadati</taxon>
        <taxon>Pseudomonadota</taxon>
        <taxon>Alphaproteobacteria</taxon>
        <taxon>Rhodobacterales</taxon>
        <taxon>Roseobacteraceae</taxon>
        <taxon>Poseidonocella</taxon>
    </lineage>
</organism>
<dbReference type="PANTHER" id="PTHR33545">
    <property type="entry name" value="UPF0750 MEMBRANE PROTEIN YITT-RELATED"/>
    <property type="match status" value="1"/>
</dbReference>
<dbReference type="Pfam" id="PF02588">
    <property type="entry name" value="YitT_membrane"/>
    <property type="match status" value="1"/>
</dbReference>
<evidence type="ECO:0000256" key="5">
    <source>
        <dbReference type="ARBA" id="ARBA00023136"/>
    </source>
</evidence>
<dbReference type="STRING" id="871651.SAMN05421688_3230"/>
<dbReference type="RefSeq" id="WP_092066774.1">
    <property type="nucleotide sequence ID" value="NZ_FOJU01000006.1"/>
</dbReference>
<gene>
    <name evidence="7" type="ORF">SAMN05421688_3230</name>
</gene>
<name>A0A1I0YRD9_9RHOB</name>
<dbReference type="PANTHER" id="PTHR33545:SF5">
    <property type="entry name" value="UPF0750 MEMBRANE PROTEIN YITT"/>
    <property type="match status" value="1"/>
</dbReference>
<sequence length="206" mass="22406">MQLLTHAPSDRHTLWEDVHGIVIGAALVALSIQFLRSADLLTGQIAGLALVLSYGGNWPFGVVFFLLNLPFYALAYTQLGPRFTFKSFLAVTLMSALAETMPLVITIDVKHPAAAAILFGICSGIGVLSLFRHGATLGGVGIVALWLQDRSGYKAGNTQLIFDLCVYLLALLLFPIDIVLWSLLGSVILNLIITINHRRDRYVARS</sequence>
<keyword evidence="5 6" id="KW-0472">Membrane</keyword>
<feature type="transmembrane region" description="Helical" evidence="6">
    <location>
        <begin position="47"/>
        <end position="67"/>
    </location>
</feature>
<evidence type="ECO:0000256" key="3">
    <source>
        <dbReference type="ARBA" id="ARBA00022692"/>
    </source>
</evidence>
<dbReference type="GO" id="GO:0005886">
    <property type="term" value="C:plasma membrane"/>
    <property type="evidence" value="ECO:0007669"/>
    <property type="project" value="UniProtKB-SubCell"/>
</dbReference>
<feature type="transmembrane region" description="Helical" evidence="6">
    <location>
        <begin position="114"/>
        <end position="147"/>
    </location>
</feature>
<comment type="subcellular location">
    <subcellularLocation>
        <location evidence="1">Cell membrane</location>
        <topology evidence="1">Multi-pass membrane protein</topology>
    </subcellularLocation>
</comment>
<dbReference type="InterPro" id="IPR051461">
    <property type="entry name" value="UPF0750_membrane"/>
</dbReference>
<feature type="transmembrane region" description="Helical" evidence="6">
    <location>
        <begin position="18"/>
        <end position="35"/>
    </location>
</feature>
<keyword evidence="2" id="KW-1003">Cell membrane</keyword>
<dbReference type="OrthoDB" id="3296441at2"/>
<proteinExistence type="predicted"/>
<evidence type="ECO:0000313" key="8">
    <source>
        <dbReference type="Proteomes" id="UP000198796"/>
    </source>
</evidence>
<accession>A0A1I0YRD9</accession>
<feature type="transmembrane region" description="Helical" evidence="6">
    <location>
        <begin position="87"/>
        <end position="107"/>
    </location>
</feature>
<dbReference type="Proteomes" id="UP000198796">
    <property type="component" value="Unassembled WGS sequence"/>
</dbReference>
<feature type="transmembrane region" description="Helical" evidence="6">
    <location>
        <begin position="167"/>
        <end position="193"/>
    </location>
</feature>
<evidence type="ECO:0000256" key="6">
    <source>
        <dbReference type="SAM" id="Phobius"/>
    </source>
</evidence>
<dbReference type="EMBL" id="FOJU01000006">
    <property type="protein sequence ID" value="SFB14693.1"/>
    <property type="molecule type" value="Genomic_DNA"/>
</dbReference>
<evidence type="ECO:0000313" key="7">
    <source>
        <dbReference type="EMBL" id="SFB14693.1"/>
    </source>
</evidence>
<evidence type="ECO:0000256" key="1">
    <source>
        <dbReference type="ARBA" id="ARBA00004651"/>
    </source>
</evidence>
<keyword evidence="8" id="KW-1185">Reference proteome</keyword>
<keyword evidence="3 6" id="KW-0812">Transmembrane</keyword>
<reference evidence="7 8" key="1">
    <citation type="submission" date="2016-10" db="EMBL/GenBank/DDBJ databases">
        <authorList>
            <person name="de Groot N.N."/>
        </authorList>
    </citation>
    <scope>NUCLEOTIDE SEQUENCE [LARGE SCALE GENOMIC DNA]</scope>
    <source>
        <strain evidence="7 8">DSM 29316</strain>
    </source>
</reference>
<protein>
    <submittedName>
        <fullName evidence="7">Uncharacterized 5xTM membrane BCR, YitT family COG1284</fullName>
    </submittedName>
</protein>